<dbReference type="InterPro" id="IPR052802">
    <property type="entry name" value="KNTC1"/>
</dbReference>
<dbReference type="GO" id="GO:0031267">
    <property type="term" value="F:small GTPase binding"/>
    <property type="evidence" value="ECO:0007669"/>
    <property type="project" value="TreeGrafter"/>
</dbReference>
<dbReference type="Pfam" id="PF10493">
    <property type="entry name" value="Rod_C"/>
    <property type="match status" value="1"/>
</dbReference>
<dbReference type="GO" id="GO:1903394">
    <property type="term" value="P:protein localization to kinetochore involved in kinetochore assembly"/>
    <property type="evidence" value="ECO:0007669"/>
    <property type="project" value="TreeGrafter"/>
</dbReference>
<evidence type="ECO:0000259" key="3">
    <source>
        <dbReference type="Pfam" id="PF24516"/>
    </source>
</evidence>
<dbReference type="EMBL" id="GFAC01002491">
    <property type="protein sequence ID" value="JAT96697.1"/>
    <property type="molecule type" value="mRNA"/>
</dbReference>
<dbReference type="GO" id="GO:0005828">
    <property type="term" value="C:kinetochore microtubule"/>
    <property type="evidence" value="ECO:0007669"/>
    <property type="project" value="TreeGrafter"/>
</dbReference>
<dbReference type="InterPro" id="IPR019527">
    <property type="entry name" value="RZZ-complex_KNTC1/ROD_C"/>
</dbReference>
<sequence>KYQCRLTMQELQDTDKQEVAFTILDEAITEQQVTSLVQGFLIQYVKSQGLDISRVLQNYVDRILIHEGASLIRHELLEASMVALTAFIDHPECWLYAVKKILSYAHVPWSESIEGLADQGSLLRGSAAEEIEQERRRMHVKVILMRYDVSPFHSMLLSKTNALVKCILRSEKQGALQDALTVAKNLGEMSESDVILLFLQQACMKADIDTLADALRSVPHKLFVELAPRLLVFAELLPRHPKLYSGMSSGGLMECWQYLLSVLHQTLNDGAFDYDTQHCWVRQGIVLRRNFGITASAAELCCESSRYEMLKQGFKNLLLNESVHDHEASRKICRKALFLAGVLKLDKQSAIEVMLTSALELKRDDIVDSLCGCLLELHCIRESVLTRLPELFFKSEDVLCLVDKIQEIASRVGVTSKASYVKSSVNICLWARMLMQASLLLGGTSHRLAVPICVCPAWEQGVLREGQASSLDRNQMLAHLRALGRSVWCLLADKQPAHLEAVKQQLQATCHYLYQMSLSELCLSVVVAVLQLFCDSVQQDSVHKTLCDIAEDEVTKNVVTSITRSTNQKRVDLPFVRGLLCSLQSRKAQATLNHLVASCSGNVRLLKTVAAVGFEVCSGPSQKSQFRLLLKGVYWCHKLAKSNISFAHAMTNPDPATIQNVLEQMEKSLLINVNDLLSYCTTFSLDIKSSLSRRLEFLLCTQAECCAQDWSLSQTLAEASYVLKHVPSALAQKILSKILAKVNPYHYEVLQFGYDYIKAIEEELDNNIKKEMDILHFLESYRRYSPPTELEMDLWCEEYPQAELSSLMQTRLPFRHLLKQSVWNFINDELYPETADAWLNVADILGLDKDDIRFMAVHNAVRLWSAQKHKGNILDLAFLSSIKRLVEQMSQKEKAVACLAELIQRLPKGPTATRVAKECASLPDSIFVSGEAKSKPSGMKARFTKKYIKLRNEELLKQYSLDFGSNLALCGNSSDLVASLLEDARWRIVISDTSAIYSCVNQIVNADGLTPVNFPDILDKSVKRWLGFHSPEPTSDESVFEANFVVGPVGSLKKYSGFVTIVQLMQHIPEQMKEVLSRIASASDGFTGPGARALALMCMLAGNGTTDPTSLEMLEKCSITSLNDLRALTYEAKLQNLGIPLHPLSVSAESASEIARVVLCSRSHGAAALEIVSDLCIEYGVQDVSTWEALLLAAASAGAADVICRTLPLLGRYPLLWSKPAFISAWQYILQNALSSLFGVSKGALPLLLRCPSVQSLPPMFHEDDFYTEESVLLYFVYMLLRQRGNVCSGVKELLQIFSTKSLKFPGACKEQLNILKLASIAKAFDEAP</sequence>
<feature type="domain" description="KNTC1 third ARM-repeats" evidence="2">
    <location>
        <begin position="558"/>
        <end position="753"/>
    </location>
</feature>
<dbReference type="Pfam" id="PF24515">
    <property type="entry name" value="ARM_KNTC1_3rd"/>
    <property type="match status" value="1"/>
</dbReference>
<name>A0A1E1XBR3_9ACAR</name>
<dbReference type="GO" id="GO:1990423">
    <property type="term" value="C:RZZ complex"/>
    <property type="evidence" value="ECO:0007669"/>
    <property type="project" value="TreeGrafter"/>
</dbReference>
<dbReference type="InterPro" id="IPR055404">
    <property type="entry name" value="ARM_KNTC1_2nd"/>
</dbReference>
<feature type="non-terminal residue" evidence="4">
    <location>
        <position position="1"/>
    </location>
</feature>
<dbReference type="PANTHER" id="PTHR15688">
    <property type="entry name" value="KINETOCHORE-ASSOCIATED PROTEIN 1"/>
    <property type="match status" value="1"/>
</dbReference>
<feature type="domain" description="RZZ complex subunit KNTC1/ROD C-terminal" evidence="1">
    <location>
        <begin position="804"/>
        <end position="1236"/>
    </location>
</feature>
<evidence type="ECO:0000313" key="4">
    <source>
        <dbReference type="EMBL" id="JAT96697.1"/>
    </source>
</evidence>
<feature type="domain" description="KNTC1 second ARM-repeats" evidence="3">
    <location>
        <begin position="76"/>
        <end position="215"/>
    </location>
</feature>
<dbReference type="GO" id="GO:0007094">
    <property type="term" value="P:mitotic spindle assembly checkpoint signaling"/>
    <property type="evidence" value="ECO:0007669"/>
    <property type="project" value="TreeGrafter"/>
</dbReference>
<dbReference type="GO" id="GO:0005737">
    <property type="term" value="C:cytoplasm"/>
    <property type="evidence" value="ECO:0007669"/>
    <property type="project" value="TreeGrafter"/>
</dbReference>
<reference evidence="4" key="1">
    <citation type="journal article" date="2017" name="Front. Cell. Infect. Microbiol.">
        <title>The Distinct Transcriptional Response of the Midgut of Amblyomma sculptum and Amblyomma aureolatum Ticks to Rickettsia rickettsii Correlates to Their Differences in Susceptibility to Infection.</title>
        <authorList>
            <person name="Martins L.A."/>
            <person name="Galletti M.F.B.M."/>
            <person name="Ribeiro J.M."/>
            <person name="Fujita A."/>
            <person name="Costa F.B."/>
            <person name="Labruna M.B."/>
            <person name="Daffre S."/>
            <person name="Fogaca A.C."/>
        </authorList>
    </citation>
    <scope>NUCLEOTIDE SEQUENCE</scope>
</reference>
<accession>A0A1E1XBR3</accession>
<organism evidence="4">
    <name type="scientific">Amblyomma aureolatum</name>
    <dbReference type="NCBI Taxonomy" id="187763"/>
    <lineage>
        <taxon>Eukaryota</taxon>
        <taxon>Metazoa</taxon>
        <taxon>Ecdysozoa</taxon>
        <taxon>Arthropoda</taxon>
        <taxon>Chelicerata</taxon>
        <taxon>Arachnida</taxon>
        <taxon>Acari</taxon>
        <taxon>Parasitiformes</taxon>
        <taxon>Ixodida</taxon>
        <taxon>Ixodoidea</taxon>
        <taxon>Ixodidae</taxon>
        <taxon>Amblyomminae</taxon>
        <taxon>Amblyomma</taxon>
    </lineage>
</organism>
<evidence type="ECO:0000259" key="1">
    <source>
        <dbReference type="Pfam" id="PF10493"/>
    </source>
</evidence>
<dbReference type="Pfam" id="PF24516">
    <property type="entry name" value="ARM_KNTC1_2nd"/>
    <property type="match status" value="1"/>
</dbReference>
<evidence type="ECO:0000259" key="2">
    <source>
        <dbReference type="Pfam" id="PF24515"/>
    </source>
</evidence>
<proteinExistence type="evidence at transcript level"/>
<protein>
    <submittedName>
        <fullName evidence="4">Putative kinetochore component</fullName>
    </submittedName>
</protein>
<dbReference type="PANTHER" id="PTHR15688:SF1">
    <property type="entry name" value="KINETOCHORE-ASSOCIATED PROTEIN 1"/>
    <property type="match status" value="1"/>
</dbReference>
<dbReference type="GO" id="GO:0000070">
    <property type="term" value="P:mitotic sister chromatid segregation"/>
    <property type="evidence" value="ECO:0007669"/>
    <property type="project" value="TreeGrafter"/>
</dbReference>
<dbReference type="InterPro" id="IPR055405">
    <property type="entry name" value="ARM_KNTC1_3rd"/>
</dbReference>